<dbReference type="EMBL" id="MN740540">
    <property type="protein sequence ID" value="QHU32643.1"/>
    <property type="molecule type" value="Genomic_DNA"/>
</dbReference>
<name>A0A6C0LQC8_9ZZZZ</name>
<reference evidence="2" key="1">
    <citation type="journal article" date="2020" name="Nature">
        <title>Giant virus diversity and host interactions through global metagenomics.</title>
        <authorList>
            <person name="Schulz F."/>
            <person name="Roux S."/>
            <person name="Paez-Espino D."/>
            <person name="Jungbluth S."/>
            <person name="Walsh D.A."/>
            <person name="Denef V.J."/>
            <person name="McMahon K.D."/>
            <person name="Konstantinidis K.T."/>
            <person name="Eloe-Fadrosh E.A."/>
            <person name="Kyrpides N.C."/>
            <person name="Woyke T."/>
        </authorList>
    </citation>
    <scope>NUCLEOTIDE SEQUENCE</scope>
    <source>
        <strain evidence="2">GVMAG-M-3300027969-2</strain>
    </source>
</reference>
<evidence type="ECO:0000313" key="2">
    <source>
        <dbReference type="EMBL" id="QHU32643.1"/>
    </source>
</evidence>
<keyword evidence="1" id="KW-0472">Membrane</keyword>
<feature type="transmembrane region" description="Helical" evidence="1">
    <location>
        <begin position="43"/>
        <end position="63"/>
    </location>
</feature>
<keyword evidence="1" id="KW-1133">Transmembrane helix</keyword>
<accession>A0A6C0LQC8</accession>
<sequence>MYFTLLIISFILFYFVLFNKNYNVSLFSSLTIFLLFTIFKYSYYYLVIPVILLAISIIVKFNFKKYVTLINFILLFYVFVSILEFLGHKFVMHCDKNNFLSKIIEYIPFVNSQYFSTCEKHIQHHLEVEPDMRLNYIEHKESLFMGWNIYLTLFFAFLLCGLLSKLTSNYDISYKYLIIICAIITFIWEYLWNKIHITMHKTEIDYSIKEGPYDEKLFNLDKIKDILLQNHENHHLQKGDKKGNYNVIVLGADEWFGYYNTKIDNTEYCKTHTNEKICK</sequence>
<evidence type="ECO:0000256" key="1">
    <source>
        <dbReference type="SAM" id="Phobius"/>
    </source>
</evidence>
<feature type="transmembrane region" description="Helical" evidence="1">
    <location>
        <begin position="69"/>
        <end position="87"/>
    </location>
</feature>
<evidence type="ECO:0008006" key="3">
    <source>
        <dbReference type="Google" id="ProtNLM"/>
    </source>
</evidence>
<feature type="transmembrane region" description="Helical" evidence="1">
    <location>
        <begin position="142"/>
        <end position="164"/>
    </location>
</feature>
<protein>
    <recommendedName>
        <fullName evidence="3">Fatty acid desaturase domain-containing protein</fullName>
    </recommendedName>
</protein>
<proteinExistence type="predicted"/>
<keyword evidence="1" id="KW-0812">Transmembrane</keyword>
<dbReference type="AlphaFoldDB" id="A0A6C0LQC8"/>
<organism evidence="2">
    <name type="scientific">viral metagenome</name>
    <dbReference type="NCBI Taxonomy" id="1070528"/>
    <lineage>
        <taxon>unclassified sequences</taxon>
        <taxon>metagenomes</taxon>
        <taxon>organismal metagenomes</taxon>
    </lineage>
</organism>
<feature type="transmembrane region" description="Helical" evidence="1">
    <location>
        <begin position="6"/>
        <end position="36"/>
    </location>
</feature>
<feature type="transmembrane region" description="Helical" evidence="1">
    <location>
        <begin position="176"/>
        <end position="192"/>
    </location>
</feature>